<accession>A0A1H0FWU7</accession>
<evidence type="ECO:0000256" key="1">
    <source>
        <dbReference type="SAM" id="MobiDB-lite"/>
    </source>
</evidence>
<proteinExistence type="predicted"/>
<feature type="compositionally biased region" description="Basic and acidic residues" evidence="1">
    <location>
        <begin position="21"/>
        <end position="30"/>
    </location>
</feature>
<feature type="region of interest" description="Disordered" evidence="1">
    <location>
        <begin position="1"/>
        <end position="30"/>
    </location>
</feature>
<dbReference type="EMBL" id="FNIL01000005">
    <property type="protein sequence ID" value="SDN99105.1"/>
    <property type="molecule type" value="Genomic_DNA"/>
</dbReference>
<sequence>MRHCKSCGHEQTINPDDYTDQAEHGISEKEQERRLKTCLSCSSLENYTCKHSGYIVSYIASRPDQHCSHPEGSKW</sequence>
<dbReference type="Proteomes" id="UP000198778">
    <property type="component" value="Unassembled WGS sequence"/>
</dbReference>
<evidence type="ECO:0000313" key="3">
    <source>
        <dbReference type="Proteomes" id="UP000198778"/>
    </source>
</evidence>
<dbReference type="AlphaFoldDB" id="A0A1H0FWU7"/>
<gene>
    <name evidence="2" type="ORF">SAMN04488053_105130</name>
</gene>
<organism evidence="2 3">
    <name type="scientific">Alkalicoccus daliensis</name>
    <dbReference type="NCBI Taxonomy" id="745820"/>
    <lineage>
        <taxon>Bacteria</taxon>
        <taxon>Bacillati</taxon>
        <taxon>Bacillota</taxon>
        <taxon>Bacilli</taxon>
        <taxon>Bacillales</taxon>
        <taxon>Bacillaceae</taxon>
        <taxon>Alkalicoccus</taxon>
    </lineage>
</organism>
<name>A0A1H0FWU7_9BACI</name>
<protein>
    <submittedName>
        <fullName evidence="2">Uncharacterized protein</fullName>
    </submittedName>
</protein>
<dbReference type="STRING" id="745820.SAMN04488053_105130"/>
<reference evidence="3" key="1">
    <citation type="submission" date="2016-10" db="EMBL/GenBank/DDBJ databases">
        <authorList>
            <person name="Varghese N."/>
            <person name="Submissions S."/>
        </authorList>
    </citation>
    <scope>NUCLEOTIDE SEQUENCE [LARGE SCALE GENOMIC DNA]</scope>
    <source>
        <strain evidence="3">CGMCC 1.10369</strain>
    </source>
</reference>
<keyword evidence="3" id="KW-1185">Reference proteome</keyword>
<evidence type="ECO:0000313" key="2">
    <source>
        <dbReference type="EMBL" id="SDN99105.1"/>
    </source>
</evidence>